<dbReference type="SUPFAM" id="SSF47769">
    <property type="entry name" value="SAM/Pointed domain"/>
    <property type="match status" value="1"/>
</dbReference>
<evidence type="ECO:0000313" key="4">
    <source>
        <dbReference type="EMBL" id="GMH16713.1"/>
    </source>
</evidence>
<evidence type="ECO:0000313" key="5">
    <source>
        <dbReference type="Proteomes" id="UP001279734"/>
    </source>
</evidence>
<dbReference type="PANTHER" id="PTHR10627:SF69">
    <property type="entry name" value="PROTEIN BICAUDAL C"/>
    <property type="match status" value="1"/>
</dbReference>
<dbReference type="InterPro" id="IPR013761">
    <property type="entry name" value="SAM/pointed_sf"/>
</dbReference>
<evidence type="ECO:0000259" key="3">
    <source>
        <dbReference type="PROSITE" id="PS50105"/>
    </source>
</evidence>
<dbReference type="PROSITE" id="PS50105">
    <property type="entry name" value="SAM_DOMAIN"/>
    <property type="match status" value="1"/>
</dbReference>
<evidence type="ECO:0000256" key="2">
    <source>
        <dbReference type="SAM" id="MobiDB-lite"/>
    </source>
</evidence>
<organism evidence="4 5">
    <name type="scientific">Nepenthes gracilis</name>
    <name type="common">Slender pitcher plant</name>
    <dbReference type="NCBI Taxonomy" id="150966"/>
    <lineage>
        <taxon>Eukaryota</taxon>
        <taxon>Viridiplantae</taxon>
        <taxon>Streptophyta</taxon>
        <taxon>Embryophyta</taxon>
        <taxon>Tracheophyta</taxon>
        <taxon>Spermatophyta</taxon>
        <taxon>Magnoliopsida</taxon>
        <taxon>eudicotyledons</taxon>
        <taxon>Gunneridae</taxon>
        <taxon>Pentapetalae</taxon>
        <taxon>Caryophyllales</taxon>
        <taxon>Nepenthaceae</taxon>
        <taxon>Nepenthes</taxon>
    </lineage>
</organism>
<dbReference type="Proteomes" id="UP001279734">
    <property type="component" value="Unassembled WGS sequence"/>
</dbReference>
<dbReference type="InterPro" id="IPR001660">
    <property type="entry name" value="SAM"/>
</dbReference>
<keyword evidence="1" id="KW-0677">Repeat</keyword>
<protein>
    <recommendedName>
        <fullName evidence="3">SAM domain-containing protein</fullName>
    </recommendedName>
</protein>
<gene>
    <name evidence="4" type="ORF">Nepgr_018554</name>
</gene>
<dbReference type="Gene3D" id="1.10.150.50">
    <property type="entry name" value="Transcription Factor, Ets-1"/>
    <property type="match status" value="1"/>
</dbReference>
<dbReference type="AlphaFoldDB" id="A0AAD3SRK6"/>
<dbReference type="EMBL" id="BSYO01000017">
    <property type="protein sequence ID" value="GMH16713.1"/>
    <property type="molecule type" value="Genomic_DNA"/>
</dbReference>
<dbReference type="SMART" id="SM00454">
    <property type="entry name" value="SAM"/>
    <property type="match status" value="1"/>
</dbReference>
<name>A0AAD3SRK6_NEPGR</name>
<dbReference type="CDD" id="cd09487">
    <property type="entry name" value="SAM_superfamily"/>
    <property type="match status" value="1"/>
</dbReference>
<dbReference type="Pfam" id="PF00536">
    <property type="entry name" value="SAM_1"/>
    <property type="match status" value="1"/>
</dbReference>
<proteinExistence type="predicted"/>
<keyword evidence="5" id="KW-1185">Reference proteome</keyword>
<comment type="caution">
    <text evidence="4">The sequence shown here is derived from an EMBL/GenBank/DDBJ whole genome shotgun (WGS) entry which is preliminary data.</text>
</comment>
<sequence length="202" mass="22735">MSSPEEAIEDRASGNGVKDLSFKQLAWQSWKREEGEGRRSCVVDDDDNVSLRDSGFEVSESLLQEQNPLHRLGNLGVDGLRADGNEWKLQVRRTHSLRAKDHHYDGVELDEPSDAERNSGDGHTGKGWRREEDGVSTWLNGLGLGSYWRVFKIHETDEEVLPLLTLEDLKEMGINAVGSRRKMYCAVEQLSSGPSRLHFGLC</sequence>
<feature type="region of interest" description="Disordered" evidence="2">
    <location>
        <begin position="104"/>
        <end position="130"/>
    </location>
</feature>
<dbReference type="PANTHER" id="PTHR10627">
    <property type="entry name" value="SCP160"/>
    <property type="match status" value="1"/>
</dbReference>
<feature type="domain" description="SAM" evidence="3">
    <location>
        <begin position="130"/>
        <end position="193"/>
    </location>
</feature>
<evidence type="ECO:0000256" key="1">
    <source>
        <dbReference type="ARBA" id="ARBA00022737"/>
    </source>
</evidence>
<accession>A0AAD3SRK6</accession>
<reference evidence="4" key="1">
    <citation type="submission" date="2023-05" db="EMBL/GenBank/DDBJ databases">
        <title>Nepenthes gracilis genome sequencing.</title>
        <authorList>
            <person name="Fukushima K."/>
        </authorList>
    </citation>
    <scope>NUCLEOTIDE SEQUENCE</scope>
    <source>
        <strain evidence="4">SING2019-196</strain>
    </source>
</reference>
<feature type="compositionally biased region" description="Basic and acidic residues" evidence="2">
    <location>
        <begin position="114"/>
        <end position="130"/>
    </location>
</feature>